<dbReference type="RefSeq" id="WP_317796693.1">
    <property type="nucleotide sequence ID" value="NZ_AP028461.1"/>
</dbReference>
<keyword evidence="2" id="KW-1185">Reference proteome</keyword>
<organism evidence="1 2">
    <name type="scientific">Actinoplanes sichuanensis</name>
    <dbReference type="NCBI Taxonomy" id="512349"/>
    <lineage>
        <taxon>Bacteria</taxon>
        <taxon>Bacillati</taxon>
        <taxon>Actinomycetota</taxon>
        <taxon>Actinomycetes</taxon>
        <taxon>Micromonosporales</taxon>
        <taxon>Micromonosporaceae</taxon>
        <taxon>Actinoplanes</taxon>
    </lineage>
</organism>
<dbReference type="InterPro" id="IPR027417">
    <property type="entry name" value="P-loop_NTPase"/>
</dbReference>
<dbReference type="Proteomes" id="UP001597183">
    <property type="component" value="Unassembled WGS sequence"/>
</dbReference>
<accession>A0ABW4AU64</accession>
<dbReference type="EMBL" id="JBHTMK010000070">
    <property type="protein sequence ID" value="MFD1373731.1"/>
    <property type="molecule type" value="Genomic_DNA"/>
</dbReference>
<name>A0ABW4AU64_9ACTN</name>
<dbReference type="Pfam" id="PF13671">
    <property type="entry name" value="AAA_33"/>
    <property type="match status" value="1"/>
</dbReference>
<proteinExistence type="predicted"/>
<dbReference type="Gene3D" id="3.40.50.300">
    <property type="entry name" value="P-loop containing nucleotide triphosphate hydrolases"/>
    <property type="match status" value="1"/>
</dbReference>
<protein>
    <submittedName>
        <fullName evidence="1">AAA family ATPase</fullName>
    </submittedName>
</protein>
<sequence length="177" mass="18900">MQSVAHRLILINGLPGSGKSTLAGRLASALRVPLIGKDALKEAMAGAVPGVPPGALGPLAAQLMWELATATPGVVILESWWFRPRDLGYVAEGVARSGARSTVEIWCSVPPEVAAERYRARGRHAVHEDDRRLREDWPRWAAEAEPLGLGPTIVVETDRPVIATHLIQAITEAIGGV</sequence>
<evidence type="ECO:0000313" key="1">
    <source>
        <dbReference type="EMBL" id="MFD1373731.1"/>
    </source>
</evidence>
<gene>
    <name evidence="1" type="ORF">ACFQ5G_51105</name>
</gene>
<reference evidence="2" key="1">
    <citation type="journal article" date="2019" name="Int. J. Syst. Evol. Microbiol.">
        <title>The Global Catalogue of Microorganisms (GCM) 10K type strain sequencing project: providing services to taxonomists for standard genome sequencing and annotation.</title>
        <authorList>
            <consortium name="The Broad Institute Genomics Platform"/>
            <consortium name="The Broad Institute Genome Sequencing Center for Infectious Disease"/>
            <person name="Wu L."/>
            <person name="Ma J."/>
        </authorList>
    </citation>
    <scope>NUCLEOTIDE SEQUENCE [LARGE SCALE GENOMIC DNA]</scope>
    <source>
        <strain evidence="2">CCM 7526</strain>
    </source>
</reference>
<evidence type="ECO:0000313" key="2">
    <source>
        <dbReference type="Proteomes" id="UP001597183"/>
    </source>
</evidence>
<comment type="caution">
    <text evidence="1">The sequence shown here is derived from an EMBL/GenBank/DDBJ whole genome shotgun (WGS) entry which is preliminary data.</text>
</comment>
<dbReference type="SUPFAM" id="SSF52540">
    <property type="entry name" value="P-loop containing nucleoside triphosphate hydrolases"/>
    <property type="match status" value="1"/>
</dbReference>